<comment type="similarity">
    <text evidence="2">Belongs to the binding-protein-dependent transport system permease family. FecCD subfamily.</text>
</comment>
<gene>
    <name evidence="9" type="ORF">EIK76_15215</name>
</gene>
<dbReference type="PANTHER" id="PTHR30472:SF67">
    <property type="entry name" value="PERMEASE OF ABC TRANSPORTER-RELATED"/>
    <property type="match status" value="1"/>
</dbReference>
<evidence type="ECO:0000256" key="1">
    <source>
        <dbReference type="ARBA" id="ARBA00004651"/>
    </source>
</evidence>
<feature type="transmembrane region" description="Helical" evidence="8">
    <location>
        <begin position="271"/>
        <end position="295"/>
    </location>
</feature>
<evidence type="ECO:0000313" key="9">
    <source>
        <dbReference type="EMBL" id="RRJ19777.1"/>
    </source>
</evidence>
<organism evidence="9 10">
    <name type="scientific">Rheinheimera mesophila</name>
    <dbReference type="NCBI Taxonomy" id="1547515"/>
    <lineage>
        <taxon>Bacteria</taxon>
        <taxon>Pseudomonadati</taxon>
        <taxon>Pseudomonadota</taxon>
        <taxon>Gammaproteobacteria</taxon>
        <taxon>Chromatiales</taxon>
        <taxon>Chromatiaceae</taxon>
        <taxon>Rheinheimera</taxon>
    </lineage>
</organism>
<feature type="transmembrane region" description="Helical" evidence="8">
    <location>
        <begin position="307"/>
        <end position="327"/>
    </location>
</feature>
<dbReference type="GO" id="GO:0033214">
    <property type="term" value="P:siderophore-iron import into cell"/>
    <property type="evidence" value="ECO:0007669"/>
    <property type="project" value="TreeGrafter"/>
</dbReference>
<dbReference type="GO" id="GO:0005886">
    <property type="term" value="C:plasma membrane"/>
    <property type="evidence" value="ECO:0007669"/>
    <property type="project" value="UniProtKB-SubCell"/>
</dbReference>
<reference evidence="9 10" key="1">
    <citation type="submission" date="2018-11" db="EMBL/GenBank/DDBJ databases">
        <title>Draft genome analysis of Rheinheimera mesophila isolated from an industrial waste site.</title>
        <authorList>
            <person name="Yu Q."/>
            <person name="Qi Y."/>
            <person name="Zhang H."/>
            <person name="Lu Y."/>
            <person name="Pu J."/>
        </authorList>
    </citation>
    <scope>NUCLEOTIDE SEQUENCE [LARGE SCALE GENOMIC DNA]</scope>
    <source>
        <strain evidence="9 10">IITR13</strain>
    </source>
</reference>
<proteinExistence type="inferred from homology"/>
<dbReference type="InterPro" id="IPR037294">
    <property type="entry name" value="ABC_BtuC-like"/>
</dbReference>
<feature type="transmembrane region" description="Helical" evidence="8">
    <location>
        <begin position="149"/>
        <end position="171"/>
    </location>
</feature>
<feature type="transmembrane region" description="Helical" evidence="8">
    <location>
        <begin position="61"/>
        <end position="81"/>
    </location>
</feature>
<dbReference type="FunFam" id="1.10.3470.10:FF:000001">
    <property type="entry name" value="Vitamin B12 ABC transporter permease BtuC"/>
    <property type="match status" value="1"/>
</dbReference>
<dbReference type="GO" id="GO:0022857">
    <property type="term" value="F:transmembrane transporter activity"/>
    <property type="evidence" value="ECO:0007669"/>
    <property type="project" value="InterPro"/>
</dbReference>
<keyword evidence="10" id="KW-1185">Reference proteome</keyword>
<dbReference type="OrthoDB" id="9055647at2"/>
<comment type="subcellular location">
    <subcellularLocation>
        <location evidence="1">Cell membrane</location>
        <topology evidence="1">Multi-pass membrane protein</topology>
    </subcellularLocation>
</comment>
<evidence type="ECO:0000313" key="10">
    <source>
        <dbReference type="Proteomes" id="UP000276260"/>
    </source>
</evidence>
<keyword evidence="7 8" id="KW-0472">Membrane</keyword>
<dbReference type="RefSeq" id="WP_046520744.1">
    <property type="nucleotide sequence ID" value="NZ_LAVS01000086.1"/>
</dbReference>
<feature type="transmembrane region" description="Helical" evidence="8">
    <location>
        <begin position="118"/>
        <end position="137"/>
    </location>
</feature>
<dbReference type="SUPFAM" id="SSF81345">
    <property type="entry name" value="ABC transporter involved in vitamin B12 uptake, BtuC"/>
    <property type="match status" value="1"/>
</dbReference>
<evidence type="ECO:0000256" key="3">
    <source>
        <dbReference type="ARBA" id="ARBA00022448"/>
    </source>
</evidence>
<evidence type="ECO:0000256" key="4">
    <source>
        <dbReference type="ARBA" id="ARBA00022475"/>
    </source>
</evidence>
<sequence length="332" mass="35173">MSKIWLAALPVPFVVLLAIALFVLVGVLALTTGSVSVSVAGLFGFTALDEMQSTVLWQLRFPRLLLALLAGAGLALCGALLQNASRNPLADPYLFGIVSGAALGATIATILLPDWQLFTALFAFVGALLAVFLVLLIGASSRWQRLESLLLCGVAVSFMLSAITTTLLYLSEPFAANRVMFWLMGSLSQASLTHVALISPLVLLTLLLGLLYRRQLDALVLSDESARSLGVNVQPLRFIILLLCAAVSAAIVACCGGIAFVGLMIPHLVRSLFGLSSVALLLGSVWLGAVFLALVDTLSRSLLPDQELPIGVVTSAIGSLFFLSMLFKYRRG</sequence>
<keyword evidence="6 8" id="KW-1133">Transmembrane helix</keyword>
<dbReference type="Proteomes" id="UP000276260">
    <property type="component" value="Unassembled WGS sequence"/>
</dbReference>
<accession>A0A3P3QEZ4</accession>
<dbReference type="AlphaFoldDB" id="A0A3P3QEZ4"/>
<keyword evidence="4" id="KW-1003">Cell membrane</keyword>
<feature type="transmembrane region" description="Helical" evidence="8">
    <location>
        <begin position="191"/>
        <end position="212"/>
    </location>
</feature>
<dbReference type="Pfam" id="PF01032">
    <property type="entry name" value="FecCD"/>
    <property type="match status" value="1"/>
</dbReference>
<dbReference type="PANTHER" id="PTHR30472">
    <property type="entry name" value="FERRIC ENTEROBACTIN TRANSPORT SYSTEM PERMEASE PROTEIN"/>
    <property type="match status" value="1"/>
</dbReference>
<keyword evidence="5 8" id="KW-0812">Transmembrane</keyword>
<evidence type="ECO:0000256" key="7">
    <source>
        <dbReference type="ARBA" id="ARBA00023136"/>
    </source>
</evidence>
<protein>
    <submittedName>
        <fullName evidence="9">Iron ABC transporter permease</fullName>
    </submittedName>
</protein>
<name>A0A3P3QEZ4_9GAMM</name>
<dbReference type="Gene3D" id="1.10.3470.10">
    <property type="entry name" value="ABC transporter involved in vitamin B12 uptake, BtuC"/>
    <property type="match status" value="1"/>
</dbReference>
<dbReference type="InterPro" id="IPR000522">
    <property type="entry name" value="ABC_transptr_permease_BtuC"/>
</dbReference>
<feature type="transmembrane region" description="Helical" evidence="8">
    <location>
        <begin position="93"/>
        <end position="112"/>
    </location>
</feature>
<comment type="caution">
    <text evidence="9">The sequence shown here is derived from an EMBL/GenBank/DDBJ whole genome shotgun (WGS) entry which is preliminary data.</text>
</comment>
<evidence type="ECO:0000256" key="8">
    <source>
        <dbReference type="SAM" id="Phobius"/>
    </source>
</evidence>
<evidence type="ECO:0000256" key="5">
    <source>
        <dbReference type="ARBA" id="ARBA00022692"/>
    </source>
</evidence>
<evidence type="ECO:0000256" key="6">
    <source>
        <dbReference type="ARBA" id="ARBA00022989"/>
    </source>
</evidence>
<keyword evidence="3" id="KW-0813">Transport</keyword>
<dbReference type="CDD" id="cd06550">
    <property type="entry name" value="TM_ABC_iron-siderophores_like"/>
    <property type="match status" value="1"/>
</dbReference>
<feature type="transmembrane region" description="Helical" evidence="8">
    <location>
        <begin position="238"/>
        <end position="265"/>
    </location>
</feature>
<evidence type="ECO:0000256" key="2">
    <source>
        <dbReference type="ARBA" id="ARBA00007935"/>
    </source>
</evidence>
<dbReference type="EMBL" id="RRCF01000004">
    <property type="protein sequence ID" value="RRJ19777.1"/>
    <property type="molecule type" value="Genomic_DNA"/>
</dbReference>